<dbReference type="PANTHER" id="PTHR28083:SF1">
    <property type="entry name" value="GOOD FOR FULL DBP5 ACTIVITY PROTEIN 2"/>
    <property type="match status" value="1"/>
</dbReference>
<dbReference type="GeneID" id="80911671"/>
<dbReference type="GO" id="GO:0005634">
    <property type="term" value="C:nucleus"/>
    <property type="evidence" value="ECO:0007669"/>
    <property type="project" value="TreeGrafter"/>
</dbReference>
<comment type="caution">
    <text evidence="3">The sequence shown here is derived from an EMBL/GenBank/DDBJ whole genome shotgun (WGS) entry which is preliminary data.</text>
</comment>
<name>A0A9W8XFR1_9PLEO</name>
<evidence type="ECO:0000256" key="1">
    <source>
        <dbReference type="SAM" id="MobiDB-lite"/>
    </source>
</evidence>
<evidence type="ECO:0000313" key="3">
    <source>
        <dbReference type="EMBL" id="KAJ4349525.1"/>
    </source>
</evidence>
<proteinExistence type="predicted"/>
<dbReference type="InterPro" id="IPR012337">
    <property type="entry name" value="RNaseH-like_sf"/>
</dbReference>
<dbReference type="AlphaFoldDB" id="A0A9W8XFR1"/>
<dbReference type="InterPro" id="IPR048519">
    <property type="entry name" value="Gfd2/YDR514C-like_C"/>
</dbReference>
<dbReference type="EMBL" id="JAPEUX010000006">
    <property type="protein sequence ID" value="KAJ4349525.1"/>
    <property type="molecule type" value="Genomic_DNA"/>
</dbReference>
<feature type="compositionally biased region" description="Basic and acidic residues" evidence="1">
    <location>
        <begin position="483"/>
        <end position="494"/>
    </location>
</feature>
<gene>
    <name evidence="3" type="ORF">N0V89_008141</name>
</gene>
<evidence type="ECO:0000259" key="2">
    <source>
        <dbReference type="Pfam" id="PF21762"/>
    </source>
</evidence>
<dbReference type="Pfam" id="PF21762">
    <property type="entry name" value="DEDDh_C"/>
    <property type="match status" value="1"/>
</dbReference>
<reference evidence="3" key="1">
    <citation type="submission" date="2022-10" db="EMBL/GenBank/DDBJ databases">
        <title>Tapping the CABI collections for fungal endophytes: first genome assemblies for Collariella, Neodidymelliopsis, Ascochyta clinopodiicola, Didymella pomorum, Didymosphaeria variabile, Neocosmospora piperis and Neocucurbitaria cava.</title>
        <authorList>
            <person name="Hill R."/>
        </authorList>
    </citation>
    <scope>NUCLEOTIDE SEQUENCE</scope>
    <source>
        <strain evidence="3">IMI 356815</strain>
    </source>
</reference>
<feature type="domain" description="Gfd2/YDR514C-like C-terminal" evidence="2">
    <location>
        <begin position="69"/>
        <end position="254"/>
    </location>
</feature>
<sequence>MTSSPSTSPNDSLYADNEYDMVDREAMAEVKLFFSALTHAESLQFCLGIEDTTDARFSKIPALAYLTTVICFDTEGWNADSSKLTEVGFNRFSAQSARSVKPGPWGENILHNASFYHARIAENSHLESRTGTQGDPTSNRFGRTRFLSIQEARIALEEFFAVRTADGQGICPVVILGHALGGDTVKLWKLLGLDPNRLGNVVKEVDTQQIVRDLGYWRSRDQVGLQRIIHELGFEYRDAHTASNDAAMTLIAAVLLVLPNNGYSEEKGVQEVVDGIERLSQGDAWDHGSDKYCQHCHSRDHFAENGGRCGGRCKVPVHCDHCAALGRRQAASSHMTEDCVSFALENGNSKKAKANRESKREAGRERKILKNEEHVVDKIVQEHVPRGTTGIHQSSKGGWASHRRRTATHILWNPAKLLLPLAKHTNAHKSESSQAGDSTSQISLVTNTKSPAGSSPEMNAPSPAISEGFDRSLSLWPPAQHPASKDQPHLYDRRRANKRSPSGHSSNRFATANTFEALVGIDKEADDEDDQFIYKRDA</sequence>
<accession>A0A9W8XFR1</accession>
<keyword evidence="4" id="KW-1185">Reference proteome</keyword>
<dbReference type="InterPro" id="IPR040151">
    <property type="entry name" value="Gfd2/YDR514C-like"/>
</dbReference>
<feature type="compositionally biased region" description="Polar residues" evidence="1">
    <location>
        <begin position="499"/>
        <end position="509"/>
    </location>
</feature>
<organism evidence="3 4">
    <name type="scientific">Didymosphaeria variabile</name>
    <dbReference type="NCBI Taxonomy" id="1932322"/>
    <lineage>
        <taxon>Eukaryota</taxon>
        <taxon>Fungi</taxon>
        <taxon>Dikarya</taxon>
        <taxon>Ascomycota</taxon>
        <taxon>Pezizomycotina</taxon>
        <taxon>Dothideomycetes</taxon>
        <taxon>Pleosporomycetidae</taxon>
        <taxon>Pleosporales</taxon>
        <taxon>Massarineae</taxon>
        <taxon>Didymosphaeriaceae</taxon>
        <taxon>Didymosphaeria</taxon>
    </lineage>
</organism>
<dbReference type="Proteomes" id="UP001140513">
    <property type="component" value="Unassembled WGS sequence"/>
</dbReference>
<protein>
    <recommendedName>
        <fullName evidence="2">Gfd2/YDR514C-like C-terminal domain-containing protein</fullName>
    </recommendedName>
</protein>
<dbReference type="SUPFAM" id="SSF53098">
    <property type="entry name" value="Ribonuclease H-like"/>
    <property type="match status" value="1"/>
</dbReference>
<dbReference type="RefSeq" id="XP_056068455.1">
    <property type="nucleotide sequence ID" value="XM_056216899.1"/>
</dbReference>
<dbReference type="PANTHER" id="PTHR28083">
    <property type="entry name" value="GOOD FOR FULL DBP5 ACTIVITY PROTEIN 2"/>
    <property type="match status" value="1"/>
</dbReference>
<feature type="compositionally biased region" description="Polar residues" evidence="1">
    <location>
        <begin position="432"/>
        <end position="457"/>
    </location>
</feature>
<evidence type="ECO:0000313" key="4">
    <source>
        <dbReference type="Proteomes" id="UP001140513"/>
    </source>
</evidence>
<feature type="region of interest" description="Disordered" evidence="1">
    <location>
        <begin position="426"/>
        <end position="509"/>
    </location>
</feature>
<dbReference type="OrthoDB" id="5953249at2759"/>